<evidence type="ECO:0000313" key="3">
    <source>
        <dbReference type="Proteomes" id="UP000558192"/>
    </source>
</evidence>
<dbReference type="RefSeq" id="WP_168067676.1">
    <property type="nucleotide sequence ID" value="NZ_JAATJC010000001.1"/>
</dbReference>
<feature type="transmembrane region" description="Helical" evidence="1">
    <location>
        <begin position="84"/>
        <end position="104"/>
    </location>
</feature>
<gene>
    <name evidence="2" type="ORF">GGQ97_000709</name>
</gene>
<protein>
    <submittedName>
        <fullName evidence="2">Uncharacterized protein</fullName>
    </submittedName>
</protein>
<keyword evidence="3" id="KW-1185">Reference proteome</keyword>
<name>A0A7X5Y7E8_9SPHN</name>
<evidence type="ECO:0000313" key="2">
    <source>
        <dbReference type="EMBL" id="NJC04916.1"/>
    </source>
</evidence>
<keyword evidence="1" id="KW-0472">Membrane</keyword>
<sequence>MASTAVMAQPSFRTRLRAFQAIHGGAPDPGFIADLEYLENRDLDLSVRKGAMLAFNALLITVGTHPVSASPGAPLSVDAASQPMLTIASLIAVAPFVLSSAYLLRGLLVGEEFDTEGIEECAPDTLRTRLMAAFVRSIDVQTGLLRRAVGATVAGGVLTVAVWAWILAAKIIG</sequence>
<dbReference type="Proteomes" id="UP000558192">
    <property type="component" value="Unassembled WGS sequence"/>
</dbReference>
<keyword evidence="1" id="KW-0812">Transmembrane</keyword>
<evidence type="ECO:0000256" key="1">
    <source>
        <dbReference type="SAM" id="Phobius"/>
    </source>
</evidence>
<proteinExistence type="predicted"/>
<keyword evidence="1" id="KW-1133">Transmembrane helix</keyword>
<organism evidence="2 3">
    <name type="scientific">Sphingomonas kaistensis</name>
    <dbReference type="NCBI Taxonomy" id="298708"/>
    <lineage>
        <taxon>Bacteria</taxon>
        <taxon>Pseudomonadati</taxon>
        <taxon>Pseudomonadota</taxon>
        <taxon>Alphaproteobacteria</taxon>
        <taxon>Sphingomonadales</taxon>
        <taxon>Sphingomonadaceae</taxon>
        <taxon>Sphingomonas</taxon>
    </lineage>
</organism>
<feature type="transmembrane region" description="Helical" evidence="1">
    <location>
        <begin position="148"/>
        <end position="168"/>
    </location>
</feature>
<comment type="caution">
    <text evidence="2">The sequence shown here is derived from an EMBL/GenBank/DDBJ whole genome shotgun (WGS) entry which is preliminary data.</text>
</comment>
<dbReference type="AlphaFoldDB" id="A0A7X5Y7E8"/>
<accession>A0A7X5Y7E8</accession>
<reference evidence="2 3" key="1">
    <citation type="submission" date="2020-03" db="EMBL/GenBank/DDBJ databases">
        <title>Genomic Encyclopedia of Type Strains, Phase IV (KMG-IV): sequencing the most valuable type-strain genomes for metagenomic binning, comparative biology and taxonomic classification.</title>
        <authorList>
            <person name="Goeker M."/>
        </authorList>
    </citation>
    <scope>NUCLEOTIDE SEQUENCE [LARGE SCALE GENOMIC DNA]</scope>
    <source>
        <strain evidence="2 3">DSM 16846</strain>
    </source>
</reference>
<dbReference type="EMBL" id="JAATJC010000001">
    <property type="protein sequence ID" value="NJC04916.1"/>
    <property type="molecule type" value="Genomic_DNA"/>
</dbReference>